<dbReference type="PROSITE" id="PS50885">
    <property type="entry name" value="HAMP"/>
    <property type="match status" value="1"/>
</dbReference>
<dbReference type="SMART" id="SM00304">
    <property type="entry name" value="HAMP"/>
    <property type="match status" value="1"/>
</dbReference>
<dbReference type="Pfam" id="PF02518">
    <property type="entry name" value="HATPase_c"/>
    <property type="match status" value="1"/>
</dbReference>
<keyword evidence="9" id="KW-1185">Reference proteome</keyword>
<evidence type="ECO:0000256" key="5">
    <source>
        <dbReference type="SAM" id="Phobius"/>
    </source>
</evidence>
<sequence>MKDISFRNRLSGWKWSGSIPRKHFFPGKFSDLSLTIKMFLLFSCACLAAMGAAFAVSYRQLYASTEINQEFLARQRFEQTRSMLEERLERVESITRMAIGNENLNYYLKNLMESKGFSQQYVQLQSAWDWIENIYYGTDYDSCLFYLDGDYPFADSISGYVRDWDSERGQEIHALMEKNGYRPVWLTGEMEKNGENGQYLIFIRPVTNLEDFSKNLGSMHVYIHADKLKESFLNTPQKEVYYIKSAQGELMTVSDRALYEKIAPSDELENACLKEGGKVRADGREYYARRDEIGDSGLILFAVMPSDTVEGIFWETGMWTVIFFAAVCAALLAAVWLIARSVCARILQLSTTVAKVREGKLETLDEKEGQDEVGQLIGNYNYMIRRIRMLLEEQYRLGQEKKGAELMALQSQINPHFLYNTLDMINWMASRNEMDNIRETVLSLARYYKLILNKGQDIITIGLEIELCEAYIAIQQKRFRGKILFEIDVDDQIRRFLIPKITLQPLIENAIVHGIMEKSSGRGTILISGWEEDDEIFLSVTDDGVGMATGQENERKHKGSKYGISNIETRLTLFYNMDKCITYESTQGVGTCVSIRIGKKTGEGETQ</sequence>
<dbReference type="GO" id="GO:0016020">
    <property type="term" value="C:membrane"/>
    <property type="evidence" value="ECO:0007669"/>
    <property type="project" value="UniProtKB-SubCell"/>
</dbReference>
<feature type="domain" description="HAMP" evidence="6">
    <location>
        <begin position="340"/>
        <end position="392"/>
    </location>
</feature>
<dbReference type="AlphaFoldDB" id="A0A3E3HY32"/>
<evidence type="ECO:0000256" key="2">
    <source>
        <dbReference type="ARBA" id="ARBA00022553"/>
    </source>
</evidence>
<evidence type="ECO:0000313" key="9">
    <source>
        <dbReference type="Proteomes" id="UP000260812"/>
    </source>
</evidence>
<evidence type="ECO:0000256" key="3">
    <source>
        <dbReference type="ARBA" id="ARBA00022679"/>
    </source>
</evidence>
<keyword evidence="4 7" id="KW-0418">Kinase</keyword>
<evidence type="ECO:0000313" key="10">
    <source>
        <dbReference type="Proteomes" id="UP000261166"/>
    </source>
</evidence>
<keyword evidence="5" id="KW-0812">Transmembrane</keyword>
<dbReference type="EMBL" id="QVLU01000013">
    <property type="protein sequence ID" value="RGE70828.1"/>
    <property type="molecule type" value="Genomic_DNA"/>
</dbReference>
<dbReference type="Gene3D" id="3.30.565.10">
    <property type="entry name" value="Histidine kinase-like ATPase, C-terminal domain"/>
    <property type="match status" value="1"/>
</dbReference>
<dbReference type="InterPro" id="IPR050640">
    <property type="entry name" value="Bact_2-comp_sensor_kinase"/>
</dbReference>
<keyword evidence="2" id="KW-0597">Phosphoprotein</keyword>
<dbReference type="Pfam" id="PF06580">
    <property type="entry name" value="His_kinase"/>
    <property type="match status" value="1"/>
</dbReference>
<comment type="subcellular location">
    <subcellularLocation>
        <location evidence="1">Membrane</location>
    </subcellularLocation>
</comment>
<name>A0A3E3HY32_9FIRM</name>
<keyword evidence="5" id="KW-1133">Transmembrane helix</keyword>
<evidence type="ECO:0000313" key="8">
    <source>
        <dbReference type="EMBL" id="RGE70828.1"/>
    </source>
</evidence>
<dbReference type="GeneID" id="97989563"/>
<dbReference type="GO" id="GO:0000155">
    <property type="term" value="F:phosphorelay sensor kinase activity"/>
    <property type="evidence" value="ECO:0007669"/>
    <property type="project" value="InterPro"/>
</dbReference>
<evidence type="ECO:0000256" key="4">
    <source>
        <dbReference type="ARBA" id="ARBA00022777"/>
    </source>
</evidence>
<evidence type="ECO:0000259" key="6">
    <source>
        <dbReference type="PROSITE" id="PS50885"/>
    </source>
</evidence>
<dbReference type="SUPFAM" id="SSF55874">
    <property type="entry name" value="ATPase domain of HSP90 chaperone/DNA topoisomerase II/histidine kinase"/>
    <property type="match status" value="1"/>
</dbReference>
<accession>A0A3E3HY32</accession>
<dbReference type="RefSeq" id="WP_021640027.1">
    <property type="nucleotide sequence ID" value="NZ_CALBAU010000350.1"/>
</dbReference>
<proteinExistence type="predicted"/>
<evidence type="ECO:0000256" key="1">
    <source>
        <dbReference type="ARBA" id="ARBA00004370"/>
    </source>
</evidence>
<organism evidence="7 9">
    <name type="scientific">Eisenbergiella massiliensis</name>
    <dbReference type="NCBI Taxonomy" id="1720294"/>
    <lineage>
        <taxon>Bacteria</taxon>
        <taxon>Bacillati</taxon>
        <taxon>Bacillota</taxon>
        <taxon>Clostridia</taxon>
        <taxon>Lachnospirales</taxon>
        <taxon>Lachnospiraceae</taxon>
        <taxon>Eisenbergiella</taxon>
    </lineage>
</organism>
<dbReference type="Gene3D" id="6.10.340.10">
    <property type="match status" value="1"/>
</dbReference>
<comment type="caution">
    <text evidence="7">The sequence shown here is derived from an EMBL/GenBank/DDBJ whole genome shotgun (WGS) entry which is preliminary data.</text>
</comment>
<dbReference type="InterPro" id="IPR003660">
    <property type="entry name" value="HAMP_dom"/>
</dbReference>
<dbReference type="OrthoDB" id="9809348at2"/>
<reference evidence="9 10" key="1">
    <citation type="submission" date="2018-08" db="EMBL/GenBank/DDBJ databases">
        <title>A genome reference for cultivated species of the human gut microbiota.</title>
        <authorList>
            <person name="Zou Y."/>
            <person name="Xue W."/>
            <person name="Luo G."/>
        </authorList>
    </citation>
    <scope>NUCLEOTIDE SEQUENCE [LARGE SCALE GENOMIC DNA]</scope>
    <source>
        <strain evidence="8 10">AF26-4BH</strain>
        <strain evidence="7 9">TF05-5AC</strain>
    </source>
</reference>
<dbReference type="Proteomes" id="UP000260812">
    <property type="component" value="Unassembled WGS sequence"/>
</dbReference>
<keyword evidence="5" id="KW-0472">Membrane</keyword>
<dbReference type="Pfam" id="PF00672">
    <property type="entry name" value="HAMP"/>
    <property type="match status" value="1"/>
</dbReference>
<protein>
    <submittedName>
        <fullName evidence="7">Sensor histidine kinase</fullName>
    </submittedName>
</protein>
<gene>
    <name evidence="8" type="ORF">DWY69_14950</name>
    <name evidence="7" type="ORF">DXC51_22570</name>
</gene>
<feature type="transmembrane region" description="Helical" evidence="5">
    <location>
        <begin position="318"/>
        <end position="339"/>
    </location>
</feature>
<dbReference type="InterPro" id="IPR003594">
    <property type="entry name" value="HATPase_dom"/>
</dbReference>
<dbReference type="InterPro" id="IPR036890">
    <property type="entry name" value="HATPase_C_sf"/>
</dbReference>
<dbReference type="Proteomes" id="UP000261166">
    <property type="component" value="Unassembled WGS sequence"/>
</dbReference>
<keyword evidence="3" id="KW-0808">Transferase</keyword>
<dbReference type="SUPFAM" id="SSF158472">
    <property type="entry name" value="HAMP domain-like"/>
    <property type="match status" value="1"/>
</dbReference>
<dbReference type="PANTHER" id="PTHR34220">
    <property type="entry name" value="SENSOR HISTIDINE KINASE YPDA"/>
    <property type="match status" value="1"/>
</dbReference>
<dbReference type="EMBL" id="QVLV01000021">
    <property type="protein sequence ID" value="RGE56746.1"/>
    <property type="molecule type" value="Genomic_DNA"/>
</dbReference>
<evidence type="ECO:0000313" key="7">
    <source>
        <dbReference type="EMBL" id="RGE56746.1"/>
    </source>
</evidence>
<dbReference type="InterPro" id="IPR010559">
    <property type="entry name" value="Sig_transdc_His_kin_internal"/>
</dbReference>
<dbReference type="PANTHER" id="PTHR34220:SF7">
    <property type="entry name" value="SENSOR HISTIDINE KINASE YPDA"/>
    <property type="match status" value="1"/>
</dbReference>
<dbReference type="CDD" id="cd06225">
    <property type="entry name" value="HAMP"/>
    <property type="match status" value="1"/>
</dbReference>